<accession>A0A926EGW5</accession>
<evidence type="ECO:0000313" key="2">
    <source>
        <dbReference type="Proteomes" id="UP000655830"/>
    </source>
</evidence>
<keyword evidence="2" id="KW-1185">Reference proteome</keyword>
<protein>
    <submittedName>
        <fullName evidence="1">Uncharacterized protein</fullName>
    </submittedName>
</protein>
<dbReference type="AlphaFoldDB" id="A0A926EGW5"/>
<dbReference type="Proteomes" id="UP000655830">
    <property type="component" value="Unassembled WGS sequence"/>
</dbReference>
<dbReference type="RefSeq" id="WP_249333614.1">
    <property type="nucleotide sequence ID" value="NZ_JACRSY010000032.1"/>
</dbReference>
<comment type="caution">
    <text evidence="1">The sequence shown here is derived from an EMBL/GenBank/DDBJ whole genome shotgun (WGS) entry which is preliminary data.</text>
</comment>
<organism evidence="1 2">
    <name type="scientific">Zhenhengia yiwuensis</name>
    <dbReference type="NCBI Taxonomy" id="2763666"/>
    <lineage>
        <taxon>Bacteria</taxon>
        <taxon>Bacillati</taxon>
        <taxon>Bacillota</taxon>
        <taxon>Clostridia</taxon>
        <taxon>Lachnospirales</taxon>
        <taxon>Lachnospiraceae</taxon>
        <taxon>Zhenhengia</taxon>
    </lineage>
</organism>
<name>A0A926EGW5_9FIRM</name>
<evidence type="ECO:0000313" key="1">
    <source>
        <dbReference type="EMBL" id="MBC8580931.1"/>
    </source>
</evidence>
<proteinExistence type="predicted"/>
<reference evidence="1" key="1">
    <citation type="submission" date="2020-08" db="EMBL/GenBank/DDBJ databases">
        <title>Genome public.</title>
        <authorList>
            <person name="Liu C."/>
            <person name="Sun Q."/>
        </authorList>
    </citation>
    <scope>NUCLEOTIDE SEQUENCE</scope>
    <source>
        <strain evidence="1">NSJ-12</strain>
    </source>
</reference>
<gene>
    <name evidence="1" type="ORF">H8718_15535</name>
</gene>
<dbReference type="EMBL" id="JACRSY010000032">
    <property type="protein sequence ID" value="MBC8580931.1"/>
    <property type="molecule type" value="Genomic_DNA"/>
</dbReference>
<sequence length="123" mass="14410">MNYFERHTINLLKGYNIKKHETLQLMNRVKIEKGSTREKTIACIKHNLEIIKYVDDILDILEDKGSLLRKKYIVSKKSIRKMEKLEKVKIQELDNKTRKALASLCIMLFGIRGAEGFCKIQVD</sequence>